<dbReference type="EMBL" id="MHOM01000055">
    <property type="protein sequence ID" value="OGZ62590.1"/>
    <property type="molecule type" value="Genomic_DNA"/>
</dbReference>
<dbReference type="InterPro" id="IPR013221">
    <property type="entry name" value="Mur_ligase_cen"/>
</dbReference>
<dbReference type="InterPro" id="IPR036615">
    <property type="entry name" value="Mur_ligase_C_dom_sf"/>
</dbReference>
<dbReference type="InterPro" id="IPR004101">
    <property type="entry name" value="Mur_ligase_C"/>
</dbReference>
<evidence type="ECO:0000256" key="2">
    <source>
        <dbReference type="ARBA" id="ARBA00022741"/>
    </source>
</evidence>
<evidence type="ECO:0000256" key="4">
    <source>
        <dbReference type="SAM" id="Phobius"/>
    </source>
</evidence>
<dbReference type="PANTHER" id="PTHR43024">
    <property type="entry name" value="UDP-N-ACETYLMURAMOYL-TRIPEPTIDE--D-ALANYL-D-ALANINE LIGASE"/>
    <property type="match status" value="1"/>
</dbReference>
<dbReference type="SUPFAM" id="SSF53244">
    <property type="entry name" value="MurD-like peptide ligases, peptide-binding domain"/>
    <property type="match status" value="1"/>
</dbReference>
<evidence type="ECO:0000259" key="5">
    <source>
        <dbReference type="Pfam" id="PF02875"/>
    </source>
</evidence>
<dbReference type="InterPro" id="IPR036565">
    <property type="entry name" value="Mur-like_cat_sf"/>
</dbReference>
<evidence type="ECO:0000313" key="7">
    <source>
        <dbReference type="EMBL" id="OGZ62590.1"/>
    </source>
</evidence>
<feature type="domain" description="Mur ligase central" evidence="6">
    <location>
        <begin position="184"/>
        <end position="384"/>
    </location>
</feature>
<dbReference type="InterPro" id="IPR051046">
    <property type="entry name" value="MurCDEF_CellWall_CoF430Synth"/>
</dbReference>
<keyword evidence="4" id="KW-0812">Transmembrane</keyword>
<evidence type="ECO:0000256" key="1">
    <source>
        <dbReference type="ARBA" id="ARBA00022598"/>
    </source>
</evidence>
<organism evidence="7 8">
    <name type="scientific">Candidatus Staskawiczbacteria bacterium RIFCSPHIGHO2_01_FULL_36_16</name>
    <dbReference type="NCBI Taxonomy" id="1802200"/>
    <lineage>
        <taxon>Bacteria</taxon>
        <taxon>Candidatus Staskawicziibacteriota</taxon>
    </lineage>
</organism>
<evidence type="ECO:0008006" key="9">
    <source>
        <dbReference type="Google" id="ProtNLM"/>
    </source>
</evidence>
<protein>
    <recommendedName>
        <fullName evidence="9">Mur ligase central domain-containing protein</fullName>
    </recommendedName>
</protein>
<keyword evidence="4" id="KW-0472">Membrane</keyword>
<dbReference type="AlphaFoldDB" id="A0A1G2HJW2"/>
<reference evidence="7 8" key="1">
    <citation type="journal article" date="2016" name="Nat. Commun.">
        <title>Thousands of microbial genomes shed light on interconnected biogeochemical processes in an aquifer system.</title>
        <authorList>
            <person name="Anantharaman K."/>
            <person name="Brown C.T."/>
            <person name="Hug L.A."/>
            <person name="Sharon I."/>
            <person name="Castelle C.J."/>
            <person name="Probst A.J."/>
            <person name="Thomas B.C."/>
            <person name="Singh A."/>
            <person name="Wilkins M.J."/>
            <person name="Karaoz U."/>
            <person name="Brodie E.L."/>
            <person name="Williams K.H."/>
            <person name="Hubbard S.S."/>
            <person name="Banfield J.F."/>
        </authorList>
    </citation>
    <scope>NUCLEOTIDE SEQUENCE [LARGE SCALE GENOMIC DNA]</scope>
</reference>
<comment type="caution">
    <text evidence="7">The sequence shown here is derived from an EMBL/GenBank/DDBJ whole genome shotgun (WGS) entry which is preliminary data.</text>
</comment>
<dbReference type="SUPFAM" id="SSF53623">
    <property type="entry name" value="MurD-like peptide ligases, catalytic domain"/>
    <property type="match status" value="1"/>
</dbReference>
<dbReference type="Pfam" id="PF08245">
    <property type="entry name" value="Mur_ligase_M"/>
    <property type="match status" value="1"/>
</dbReference>
<feature type="transmembrane region" description="Helical" evidence="4">
    <location>
        <begin position="134"/>
        <end position="161"/>
    </location>
</feature>
<evidence type="ECO:0000256" key="3">
    <source>
        <dbReference type="ARBA" id="ARBA00022840"/>
    </source>
</evidence>
<evidence type="ECO:0000259" key="6">
    <source>
        <dbReference type="Pfam" id="PF08245"/>
    </source>
</evidence>
<proteinExistence type="predicted"/>
<feature type="domain" description="Mur ligase C-terminal" evidence="5">
    <location>
        <begin position="413"/>
        <end position="530"/>
    </location>
</feature>
<dbReference type="Gene3D" id="3.90.190.20">
    <property type="entry name" value="Mur ligase, C-terminal domain"/>
    <property type="match status" value="1"/>
</dbReference>
<feature type="transmembrane region" description="Helical" evidence="4">
    <location>
        <begin position="46"/>
        <end position="65"/>
    </location>
</feature>
<dbReference type="GO" id="GO:0016881">
    <property type="term" value="F:acid-amino acid ligase activity"/>
    <property type="evidence" value="ECO:0007669"/>
    <property type="project" value="InterPro"/>
</dbReference>
<feature type="transmembrane region" description="Helical" evidence="4">
    <location>
        <begin position="71"/>
        <end position="91"/>
    </location>
</feature>
<gene>
    <name evidence="7" type="ORF">A2812_02990</name>
</gene>
<dbReference type="PANTHER" id="PTHR43024:SF1">
    <property type="entry name" value="UDP-N-ACETYLMURAMOYL-TRIPEPTIDE--D-ALANYL-D-ALANINE LIGASE"/>
    <property type="match status" value="1"/>
</dbReference>
<dbReference type="Pfam" id="PF02875">
    <property type="entry name" value="Mur_ligase_C"/>
    <property type="match status" value="1"/>
</dbReference>
<keyword evidence="1" id="KW-0436">Ligase</keyword>
<sequence>MFLLLNILWLIRTSKFVLFWIYLWQLKEYHVGRFLDHFKTYKGKKLFFNYFLLSKIILLLLFVFSPWFFSLWFYALFLIYLAETLLFFWQIARKNIKKPVKTLKAVFLLAVCLVIAGFFASYVLAYLAEDLQPAWLLLFDILLPLIVSFAVLLFQPVFVVLRNNILKKAAEKIRGLKNLKVICVTGSYGKTSTKEFLTAILSKKFKTLCTKEHQNSEIGIARRILDDLKQEHQVFIAEVGAYNKGKVKEACSMLKPEIGIVTGVNEQHLSLFGSMKNLLSAEGGRELAGLLPENGVLILNGDNKYCIDLYRKSDNFTKARKKIYSTDKNKIVSDLRAEDSVASKNAISFVVVDNPPAGGRNLMHFSANVLGLHNVQNLLASILTARELGMSFEEISDAFSDLKPEYAGMILKNGKHGIIVIDSSYSANLDGVLADLDYLSIYPQKKVIIMPSLIELGQKSAEIHEKIGRKIGQICDMVIITSKDKFEDIKKGAVGEGMQSKDVLLCDKPQDIFSIITLFCKAGDAVLLEGRVPEKLVKFLVVN</sequence>
<accession>A0A1G2HJW2</accession>
<dbReference type="Gene3D" id="3.40.1190.10">
    <property type="entry name" value="Mur-like, catalytic domain"/>
    <property type="match status" value="1"/>
</dbReference>
<dbReference type="Proteomes" id="UP000177190">
    <property type="component" value="Unassembled WGS sequence"/>
</dbReference>
<feature type="transmembrane region" description="Helical" evidence="4">
    <location>
        <begin position="6"/>
        <end position="25"/>
    </location>
</feature>
<keyword evidence="3" id="KW-0067">ATP-binding</keyword>
<evidence type="ECO:0000313" key="8">
    <source>
        <dbReference type="Proteomes" id="UP000177190"/>
    </source>
</evidence>
<dbReference type="GO" id="GO:0005524">
    <property type="term" value="F:ATP binding"/>
    <property type="evidence" value="ECO:0007669"/>
    <property type="project" value="UniProtKB-KW"/>
</dbReference>
<feature type="transmembrane region" description="Helical" evidence="4">
    <location>
        <begin position="103"/>
        <end position="128"/>
    </location>
</feature>
<dbReference type="STRING" id="1802200.A2812_02990"/>
<keyword evidence="4" id="KW-1133">Transmembrane helix</keyword>
<name>A0A1G2HJW2_9BACT</name>
<keyword evidence="2" id="KW-0547">Nucleotide-binding</keyword>